<sequence length="219" mass="23382">MTRENTATNRKTPSSSTGMQQLTSAWLRASGHLANSVLEANRATLAALGLSDGDQSGEVELEPSVESVAYDDSDWTETRTVDASENINPGDTVTFSKTISDEDVRAFAKVSGDTNRLHLDETFAEGTRFGGRIVHGTLVSGLISAALARLPGVTVYLSQDMRFLNPVQIGSRLTAEVEVVEALAEDRFRLSTTVTNADGEAVIEGEAVVLVDSAPDHVE</sequence>
<dbReference type="OMA" id="DLEFHNP"/>
<protein>
    <submittedName>
        <fullName evidence="3">MaoC</fullName>
    </submittedName>
</protein>
<dbReference type="SUPFAM" id="SSF54637">
    <property type="entry name" value="Thioesterase/thiol ester dehydrase-isomerase"/>
    <property type="match status" value="1"/>
</dbReference>
<dbReference type="PANTHER" id="PTHR43437">
    <property type="entry name" value="HYDROXYACYL-THIOESTER DEHYDRATASE TYPE 2, MITOCHONDRIAL-RELATED"/>
    <property type="match status" value="1"/>
</dbReference>
<feature type="region of interest" description="Disordered" evidence="1">
    <location>
        <begin position="1"/>
        <end position="20"/>
    </location>
</feature>
<name>G9JWF6_HALME</name>
<evidence type="ECO:0000259" key="2">
    <source>
        <dbReference type="Pfam" id="PF01575"/>
    </source>
</evidence>
<organism evidence="3">
    <name type="scientific">Haloferax mediterranei</name>
    <name type="common">Halobacterium mediterranei</name>
    <dbReference type="NCBI Taxonomy" id="2252"/>
    <lineage>
        <taxon>Archaea</taxon>
        <taxon>Methanobacteriati</taxon>
        <taxon>Methanobacteriota</taxon>
        <taxon>Stenosarchaea group</taxon>
        <taxon>Halobacteria</taxon>
        <taxon>Halobacteriales</taxon>
        <taxon>Haloferacaceae</taxon>
        <taxon>Haloferax</taxon>
    </lineage>
</organism>
<feature type="domain" description="MaoC-like" evidence="2">
    <location>
        <begin position="89"/>
        <end position="194"/>
    </location>
</feature>
<evidence type="ECO:0000256" key="1">
    <source>
        <dbReference type="SAM" id="MobiDB-lite"/>
    </source>
</evidence>
<dbReference type="GO" id="GO:0019171">
    <property type="term" value="F:(3R)-hydroxyacyl-[acyl-carrier-protein] dehydratase activity"/>
    <property type="evidence" value="ECO:0007669"/>
    <property type="project" value="TreeGrafter"/>
</dbReference>
<evidence type="ECO:0000313" key="3">
    <source>
        <dbReference type="EMBL" id="AEU08666.1"/>
    </source>
</evidence>
<dbReference type="CDD" id="cd03449">
    <property type="entry name" value="R_hydratase"/>
    <property type="match status" value="1"/>
</dbReference>
<dbReference type="EMBL" id="JN980969">
    <property type="protein sequence ID" value="AEU08666.1"/>
    <property type="molecule type" value="Genomic_DNA"/>
</dbReference>
<dbReference type="GO" id="GO:0006633">
    <property type="term" value="P:fatty acid biosynthetic process"/>
    <property type="evidence" value="ECO:0007669"/>
    <property type="project" value="TreeGrafter"/>
</dbReference>
<dbReference type="AlphaFoldDB" id="G9JWF6"/>
<dbReference type="PANTHER" id="PTHR43437:SF3">
    <property type="entry name" value="HYDROXYACYL-THIOESTER DEHYDRATASE TYPE 2, MITOCHONDRIAL"/>
    <property type="match status" value="1"/>
</dbReference>
<accession>G9JWF6</accession>
<dbReference type="Pfam" id="PF01575">
    <property type="entry name" value="MaoC_dehydratas"/>
    <property type="match status" value="1"/>
</dbReference>
<reference evidence="3" key="1">
    <citation type="journal article" date="2012" name="Appl. Environ. Microbiol.">
        <title>Identification of the haloarchaeal phasin (PhaP) that functions in polyhydroxyalkanoate accumulation and granule formation in Haloferax mediterranei.</title>
        <authorList>
            <person name="Cai S."/>
            <person name="Cai L."/>
            <person name="Liu H."/>
            <person name="Liu X."/>
            <person name="Han J."/>
            <person name="Zhou J."/>
            <person name="Xiang H."/>
        </authorList>
    </citation>
    <scope>NUCLEOTIDE SEQUENCE</scope>
    <source>
        <strain evidence="3">CGMCC 1.2087</strain>
    </source>
</reference>
<dbReference type="Gene3D" id="3.10.129.10">
    <property type="entry name" value="Hotdog Thioesterase"/>
    <property type="match status" value="1"/>
</dbReference>
<dbReference type="InterPro" id="IPR029069">
    <property type="entry name" value="HotDog_dom_sf"/>
</dbReference>
<dbReference type="InterPro" id="IPR050965">
    <property type="entry name" value="UPF0336/Enoyl-CoA_hydratase"/>
</dbReference>
<dbReference type="InterPro" id="IPR002539">
    <property type="entry name" value="MaoC-like_dom"/>
</dbReference>
<proteinExistence type="predicted"/>
<gene>
    <name evidence="3" type="primary">maoC</name>
</gene>